<feature type="domain" description="DDE Tnp4" evidence="8">
    <location>
        <begin position="176"/>
        <end position="339"/>
    </location>
</feature>
<organism evidence="9">
    <name type="scientific">Lygus hesperus</name>
    <name type="common">Western plant bug</name>
    <dbReference type="NCBI Taxonomy" id="30085"/>
    <lineage>
        <taxon>Eukaryota</taxon>
        <taxon>Metazoa</taxon>
        <taxon>Ecdysozoa</taxon>
        <taxon>Arthropoda</taxon>
        <taxon>Hexapoda</taxon>
        <taxon>Insecta</taxon>
        <taxon>Pterygota</taxon>
        <taxon>Neoptera</taxon>
        <taxon>Paraneoptera</taxon>
        <taxon>Hemiptera</taxon>
        <taxon>Heteroptera</taxon>
        <taxon>Panheteroptera</taxon>
        <taxon>Cimicomorpha</taxon>
        <taxon>Miridae</taxon>
        <taxon>Mirini</taxon>
        <taxon>Lygus</taxon>
    </lineage>
</organism>
<dbReference type="GO" id="GO:0005634">
    <property type="term" value="C:nucleus"/>
    <property type="evidence" value="ECO:0007669"/>
    <property type="project" value="UniProtKB-SubCell"/>
</dbReference>
<reference evidence="9" key="2">
    <citation type="submission" date="2014-07" db="EMBL/GenBank/DDBJ databases">
        <authorList>
            <person name="Hull J."/>
        </authorList>
    </citation>
    <scope>NUCLEOTIDE SEQUENCE</scope>
</reference>
<comment type="cofactor">
    <cofactor evidence="1">
        <name>a divalent metal cation</name>
        <dbReference type="ChEBI" id="CHEBI:60240"/>
    </cofactor>
</comment>
<evidence type="ECO:0000256" key="7">
    <source>
        <dbReference type="ARBA" id="ARBA00023242"/>
    </source>
</evidence>
<protein>
    <submittedName>
        <fullName evidence="9">Putative nuclease HARBI1</fullName>
    </submittedName>
</protein>
<keyword evidence="4" id="KW-0540">Nuclease</keyword>
<accession>A0A0A9ZEB2</accession>
<evidence type="ECO:0000256" key="1">
    <source>
        <dbReference type="ARBA" id="ARBA00001968"/>
    </source>
</evidence>
<comment type="subcellular location">
    <subcellularLocation>
        <location evidence="2">Nucleus</location>
    </subcellularLocation>
</comment>
<dbReference type="GO" id="GO:0004518">
    <property type="term" value="F:nuclease activity"/>
    <property type="evidence" value="ECO:0007669"/>
    <property type="project" value="UniProtKB-KW"/>
</dbReference>
<comment type="similarity">
    <text evidence="3">Belongs to the HARBI1 family.</text>
</comment>
<evidence type="ECO:0000313" key="9">
    <source>
        <dbReference type="EMBL" id="JAG42784.1"/>
    </source>
</evidence>
<reference evidence="10" key="3">
    <citation type="journal article" date="2016" name="Gigascience">
        <title>De novo construction of an expanded transcriptome assembly for the western tarnished plant bug, Lygus hesperus.</title>
        <authorList>
            <person name="Tassone E.E."/>
            <person name="Geib S.M."/>
            <person name="Hall B."/>
            <person name="Fabrick J.A."/>
            <person name="Brent C.S."/>
            <person name="Hull J.J."/>
        </authorList>
    </citation>
    <scope>NUCLEOTIDE SEQUENCE</scope>
</reference>
<dbReference type="InterPro" id="IPR045249">
    <property type="entry name" value="HARBI1-like"/>
</dbReference>
<dbReference type="GO" id="GO:0016787">
    <property type="term" value="F:hydrolase activity"/>
    <property type="evidence" value="ECO:0007669"/>
    <property type="project" value="UniProtKB-KW"/>
</dbReference>
<evidence type="ECO:0000313" key="10">
    <source>
        <dbReference type="EMBL" id="JAQ06334.1"/>
    </source>
</evidence>
<dbReference type="Pfam" id="PF13359">
    <property type="entry name" value="DDE_Tnp_4"/>
    <property type="match status" value="1"/>
</dbReference>
<reference evidence="9" key="1">
    <citation type="journal article" date="2014" name="PLoS ONE">
        <title>Transcriptome-Based Identification of ABC Transporters in the Western Tarnished Plant Bug Lygus hesperus.</title>
        <authorList>
            <person name="Hull J.J."/>
            <person name="Chaney K."/>
            <person name="Geib S.M."/>
            <person name="Fabrick J.A."/>
            <person name="Brent C.S."/>
            <person name="Walsh D."/>
            <person name="Lavine L.C."/>
        </authorList>
    </citation>
    <scope>NUCLEOTIDE SEQUENCE</scope>
</reference>
<keyword evidence="5" id="KW-0479">Metal-binding</keyword>
<evidence type="ECO:0000256" key="2">
    <source>
        <dbReference type="ARBA" id="ARBA00004123"/>
    </source>
</evidence>
<dbReference type="PANTHER" id="PTHR22930:SF269">
    <property type="entry name" value="NUCLEASE HARBI1-LIKE PROTEIN"/>
    <property type="match status" value="1"/>
</dbReference>
<dbReference type="EMBL" id="GBHO01000820">
    <property type="protein sequence ID" value="JAG42784.1"/>
    <property type="molecule type" value="Transcribed_RNA"/>
</dbReference>
<dbReference type="PANTHER" id="PTHR22930">
    <property type="match status" value="1"/>
</dbReference>
<dbReference type="GO" id="GO:0046872">
    <property type="term" value="F:metal ion binding"/>
    <property type="evidence" value="ECO:0007669"/>
    <property type="project" value="UniProtKB-KW"/>
</dbReference>
<proteinExistence type="inferred from homology"/>
<dbReference type="EMBL" id="GDHC01012295">
    <property type="protein sequence ID" value="JAQ06334.1"/>
    <property type="molecule type" value="Transcribed_RNA"/>
</dbReference>
<evidence type="ECO:0000256" key="6">
    <source>
        <dbReference type="ARBA" id="ARBA00022801"/>
    </source>
</evidence>
<evidence type="ECO:0000256" key="4">
    <source>
        <dbReference type="ARBA" id="ARBA00022722"/>
    </source>
</evidence>
<name>A0A0A9ZEB2_LYGHE</name>
<sequence length="389" mass="44160">MSRRLENESVVALTLLLARRRRRRAREARKWKIQPALEEKTSYATFFRLHNKLKENSIMFIEYYQMSVNSFETLLSQIEQAISKTNTVMRECVSPVEKLAVTLRYLASGTSCKQLHSEFSLGCSTVALIIRDTCQAIWETLRPQYLKTPTSEDWMKSSIDFYQKTQFPHCLGAVGGKYIRIIKPWGNQKDFFVSKKRYSIVLIAVANSEYLFTYIDVGGYRSEGDPNIFKGTELGKAVYSKSLWLPPPIPLPGGQSRQPVPFVFVTEAFSLCENLMRHFPIKNVTKREALFNKRLDKARNCIEVAFAILTTKWKIFQRPLGGGGKSVDGIVKSCCVLHNFVGIREGFSLEGMDNCPLCPIRPCPGGTAIGKAVQNQFADYFCSISDYST</sequence>
<dbReference type="AlphaFoldDB" id="A0A0A9ZEB2"/>
<dbReference type="InterPro" id="IPR027806">
    <property type="entry name" value="HARBI1_dom"/>
</dbReference>
<keyword evidence="7" id="KW-0539">Nucleus</keyword>
<evidence type="ECO:0000256" key="5">
    <source>
        <dbReference type="ARBA" id="ARBA00022723"/>
    </source>
</evidence>
<evidence type="ECO:0000256" key="3">
    <source>
        <dbReference type="ARBA" id="ARBA00006958"/>
    </source>
</evidence>
<gene>
    <name evidence="9" type="primary">HARBI1_6</name>
    <name evidence="9" type="ORF">CM83_28317</name>
    <name evidence="10" type="ORF">g.35363</name>
</gene>
<evidence type="ECO:0000259" key="8">
    <source>
        <dbReference type="Pfam" id="PF13359"/>
    </source>
</evidence>
<keyword evidence="6" id="KW-0378">Hydrolase</keyword>